<evidence type="ECO:0008006" key="5">
    <source>
        <dbReference type="Google" id="ProtNLM"/>
    </source>
</evidence>
<keyword evidence="4" id="KW-1185">Reference proteome</keyword>
<comment type="subcellular location">
    <subcellularLocation>
        <location evidence="1">Membrane</location>
        <topology evidence="1">Single-pass membrane protein</topology>
    </subcellularLocation>
</comment>
<dbReference type="InterPro" id="IPR002401">
    <property type="entry name" value="Cyt_P450_E_grp-I"/>
</dbReference>
<dbReference type="SUPFAM" id="SSF48264">
    <property type="entry name" value="Cytochrome P450"/>
    <property type="match status" value="1"/>
</dbReference>
<dbReference type="PRINTS" id="PR00463">
    <property type="entry name" value="EP450I"/>
</dbReference>
<evidence type="ECO:0000313" key="3">
    <source>
        <dbReference type="EMBL" id="EYU29388.1"/>
    </source>
</evidence>
<dbReference type="PANTHER" id="PTHR47951:SF7">
    <property type="entry name" value="FLAVONOID 3',5'-HYDROXYLASE-LIKE ISOFORM X1"/>
    <property type="match status" value="1"/>
</dbReference>
<name>A0A022QQ18_ERYGU</name>
<gene>
    <name evidence="3" type="ORF">MIMGU_mgv11b014991mg</name>
</gene>
<dbReference type="Pfam" id="PF00067">
    <property type="entry name" value="p450"/>
    <property type="match status" value="1"/>
</dbReference>
<dbReference type="GO" id="GO:0005506">
    <property type="term" value="F:iron ion binding"/>
    <property type="evidence" value="ECO:0007669"/>
    <property type="project" value="InterPro"/>
</dbReference>
<proteinExistence type="predicted"/>
<keyword evidence="2" id="KW-0560">Oxidoreductase</keyword>
<dbReference type="Gene3D" id="1.10.630.10">
    <property type="entry name" value="Cytochrome P450"/>
    <property type="match status" value="1"/>
</dbReference>
<feature type="non-terminal residue" evidence="3">
    <location>
        <position position="115"/>
    </location>
</feature>
<dbReference type="GO" id="GO:0016705">
    <property type="term" value="F:oxidoreductase activity, acting on paired donors, with incorporation or reduction of molecular oxygen"/>
    <property type="evidence" value="ECO:0007669"/>
    <property type="project" value="InterPro"/>
</dbReference>
<accession>A0A022QQ18</accession>
<dbReference type="InterPro" id="IPR001128">
    <property type="entry name" value="Cyt_P450"/>
</dbReference>
<dbReference type="GO" id="GO:0020037">
    <property type="term" value="F:heme binding"/>
    <property type="evidence" value="ECO:0007669"/>
    <property type="project" value="InterPro"/>
</dbReference>
<dbReference type="EMBL" id="KI631241">
    <property type="protein sequence ID" value="EYU29388.1"/>
    <property type="molecule type" value="Genomic_DNA"/>
</dbReference>
<dbReference type="GO" id="GO:0004497">
    <property type="term" value="F:monooxygenase activity"/>
    <property type="evidence" value="ECO:0007669"/>
    <property type="project" value="InterPro"/>
</dbReference>
<dbReference type="GO" id="GO:0016020">
    <property type="term" value="C:membrane"/>
    <property type="evidence" value="ECO:0007669"/>
    <property type="project" value="UniProtKB-SubCell"/>
</dbReference>
<evidence type="ECO:0000313" key="4">
    <source>
        <dbReference type="Proteomes" id="UP000030748"/>
    </source>
</evidence>
<dbReference type="PRINTS" id="PR00385">
    <property type="entry name" value="P450"/>
</dbReference>
<dbReference type="Proteomes" id="UP000030748">
    <property type="component" value="Unassembled WGS sequence"/>
</dbReference>
<evidence type="ECO:0000256" key="2">
    <source>
        <dbReference type="ARBA" id="ARBA00023002"/>
    </source>
</evidence>
<dbReference type="AlphaFoldDB" id="A0A022QQ18"/>
<sequence>MCKKEGMKDFLQILLEIQKKQDSDMPISQKQIKAILQDVVSGRTDTTATNIEWAMAELMNNPEGMRKAQTELCDIVGLNNMVEEFHIPKLKYLEAVIKETMRLHPPGPLLLPKYA</sequence>
<dbReference type="InterPro" id="IPR036396">
    <property type="entry name" value="Cyt_P450_sf"/>
</dbReference>
<dbReference type="PANTHER" id="PTHR47951">
    <property type="entry name" value="OS08G0547900 PROTEIN"/>
    <property type="match status" value="1"/>
</dbReference>
<reference evidence="3 4" key="1">
    <citation type="journal article" date="2013" name="Proc. Natl. Acad. Sci. U.S.A.">
        <title>Fine-scale variation in meiotic recombination in Mimulus inferred from population shotgun sequencing.</title>
        <authorList>
            <person name="Hellsten U."/>
            <person name="Wright K.M."/>
            <person name="Jenkins J."/>
            <person name="Shu S."/>
            <person name="Yuan Y."/>
            <person name="Wessler S.R."/>
            <person name="Schmutz J."/>
            <person name="Willis J.H."/>
            <person name="Rokhsar D.S."/>
        </authorList>
    </citation>
    <scope>NUCLEOTIDE SEQUENCE [LARGE SCALE GENOMIC DNA]</scope>
    <source>
        <strain evidence="4">cv. DUN x IM62</strain>
    </source>
</reference>
<protein>
    <recommendedName>
        <fullName evidence="5">Cytochrome P450</fullName>
    </recommendedName>
</protein>
<dbReference type="STRING" id="4155.A0A022QQ18"/>
<organism evidence="3 4">
    <name type="scientific">Erythranthe guttata</name>
    <name type="common">Yellow monkey flower</name>
    <name type="synonym">Mimulus guttatus</name>
    <dbReference type="NCBI Taxonomy" id="4155"/>
    <lineage>
        <taxon>Eukaryota</taxon>
        <taxon>Viridiplantae</taxon>
        <taxon>Streptophyta</taxon>
        <taxon>Embryophyta</taxon>
        <taxon>Tracheophyta</taxon>
        <taxon>Spermatophyta</taxon>
        <taxon>Magnoliopsida</taxon>
        <taxon>eudicotyledons</taxon>
        <taxon>Gunneridae</taxon>
        <taxon>Pentapetalae</taxon>
        <taxon>asterids</taxon>
        <taxon>lamiids</taxon>
        <taxon>Lamiales</taxon>
        <taxon>Phrymaceae</taxon>
        <taxon>Erythranthe</taxon>
    </lineage>
</organism>
<evidence type="ECO:0000256" key="1">
    <source>
        <dbReference type="ARBA" id="ARBA00004167"/>
    </source>
</evidence>